<sequence>MTSSVTSSFSRKLQCSAGSNQQLRRCARYGISCDDISSDVITISRKLSADEKNWMSTAELNSNGENDKKPAKEKDASTVPLSVLYRTLLNGKNFVSNGKKFYRGLYKKAAPLKKIDEWTKRLRNCEAEAVRGFVAQKRKSIEDNNRGKMNLK</sequence>
<protein>
    <submittedName>
        <fullName evidence="1">Uncharacterized protein</fullName>
    </submittedName>
</protein>
<dbReference type="EMBL" id="KV016482">
    <property type="protein sequence ID" value="KZV19599.1"/>
    <property type="molecule type" value="Genomic_DNA"/>
</dbReference>
<dbReference type="Proteomes" id="UP000250235">
    <property type="component" value="Unassembled WGS sequence"/>
</dbReference>
<accession>A0A2Z7AK46</accession>
<organism evidence="1 2">
    <name type="scientific">Dorcoceras hygrometricum</name>
    <dbReference type="NCBI Taxonomy" id="472368"/>
    <lineage>
        <taxon>Eukaryota</taxon>
        <taxon>Viridiplantae</taxon>
        <taxon>Streptophyta</taxon>
        <taxon>Embryophyta</taxon>
        <taxon>Tracheophyta</taxon>
        <taxon>Spermatophyta</taxon>
        <taxon>Magnoliopsida</taxon>
        <taxon>eudicotyledons</taxon>
        <taxon>Gunneridae</taxon>
        <taxon>Pentapetalae</taxon>
        <taxon>asterids</taxon>
        <taxon>lamiids</taxon>
        <taxon>Lamiales</taxon>
        <taxon>Gesneriaceae</taxon>
        <taxon>Didymocarpoideae</taxon>
        <taxon>Trichosporeae</taxon>
        <taxon>Loxocarpinae</taxon>
        <taxon>Dorcoceras</taxon>
    </lineage>
</organism>
<keyword evidence="2" id="KW-1185">Reference proteome</keyword>
<reference evidence="1 2" key="1">
    <citation type="journal article" date="2015" name="Proc. Natl. Acad. Sci. U.S.A.">
        <title>The resurrection genome of Boea hygrometrica: A blueprint for survival of dehydration.</title>
        <authorList>
            <person name="Xiao L."/>
            <person name="Yang G."/>
            <person name="Zhang L."/>
            <person name="Yang X."/>
            <person name="Zhao S."/>
            <person name="Ji Z."/>
            <person name="Zhou Q."/>
            <person name="Hu M."/>
            <person name="Wang Y."/>
            <person name="Chen M."/>
            <person name="Xu Y."/>
            <person name="Jin H."/>
            <person name="Xiao X."/>
            <person name="Hu G."/>
            <person name="Bao F."/>
            <person name="Hu Y."/>
            <person name="Wan P."/>
            <person name="Li L."/>
            <person name="Deng X."/>
            <person name="Kuang T."/>
            <person name="Xiang C."/>
            <person name="Zhu J.K."/>
            <person name="Oliver M.J."/>
            <person name="He Y."/>
        </authorList>
    </citation>
    <scope>NUCLEOTIDE SEQUENCE [LARGE SCALE GENOMIC DNA]</scope>
    <source>
        <strain evidence="2">cv. XS01</strain>
    </source>
</reference>
<proteinExistence type="predicted"/>
<name>A0A2Z7AK46_9LAMI</name>
<dbReference type="AlphaFoldDB" id="A0A2Z7AK46"/>
<gene>
    <name evidence="1" type="ORF">F511_43564</name>
</gene>
<evidence type="ECO:0000313" key="2">
    <source>
        <dbReference type="Proteomes" id="UP000250235"/>
    </source>
</evidence>
<evidence type="ECO:0000313" key="1">
    <source>
        <dbReference type="EMBL" id="KZV19599.1"/>
    </source>
</evidence>